<gene>
    <name evidence="2" type="ORF">EVEC_LOCUS297</name>
</gene>
<reference evidence="2 3" key="2">
    <citation type="submission" date="2018-10" db="EMBL/GenBank/DDBJ databases">
        <authorList>
            <consortium name="Pathogen Informatics"/>
        </authorList>
    </citation>
    <scope>NUCLEOTIDE SEQUENCE [LARGE SCALE GENOMIC DNA]</scope>
</reference>
<sequence length="111" mass="11908">MLNTTAVLLFCTFTLQLIVVYAGVLPEETALRGKKIPACSDGSNPLLGAVEGIVSCKSGCPEGFFCEYLSAEKRPENGICCADLEILTKLYGDSEESTRNKQVVTPSLTPM</sequence>
<dbReference type="InterPro" id="IPR028150">
    <property type="entry name" value="Lustrin_cystein"/>
</dbReference>
<evidence type="ECO:0000313" key="4">
    <source>
        <dbReference type="WBParaSite" id="EVEC_0000044501-mRNA-1"/>
    </source>
</evidence>
<evidence type="ECO:0000256" key="1">
    <source>
        <dbReference type="SAM" id="SignalP"/>
    </source>
</evidence>
<organism evidence="4">
    <name type="scientific">Enterobius vermicularis</name>
    <name type="common">Human pinworm</name>
    <dbReference type="NCBI Taxonomy" id="51028"/>
    <lineage>
        <taxon>Eukaryota</taxon>
        <taxon>Metazoa</taxon>
        <taxon>Ecdysozoa</taxon>
        <taxon>Nematoda</taxon>
        <taxon>Chromadorea</taxon>
        <taxon>Rhabditida</taxon>
        <taxon>Spirurina</taxon>
        <taxon>Oxyuridomorpha</taxon>
        <taxon>Oxyuroidea</taxon>
        <taxon>Oxyuridae</taxon>
        <taxon>Enterobius</taxon>
    </lineage>
</organism>
<dbReference type="AlphaFoldDB" id="A0A0N4UT82"/>
<name>A0A0N4UT82_ENTVE</name>
<reference evidence="4" key="1">
    <citation type="submission" date="2017-02" db="UniProtKB">
        <authorList>
            <consortium name="WormBaseParasite"/>
        </authorList>
    </citation>
    <scope>IDENTIFICATION</scope>
</reference>
<dbReference type="InterPro" id="IPR006150">
    <property type="entry name" value="Cys_repeat_1"/>
</dbReference>
<dbReference type="OrthoDB" id="5859325at2759"/>
<protein>
    <submittedName>
        <fullName evidence="4">Secreted protein</fullName>
    </submittedName>
</protein>
<keyword evidence="3" id="KW-1185">Reference proteome</keyword>
<feature type="signal peptide" evidence="1">
    <location>
        <begin position="1"/>
        <end position="22"/>
    </location>
</feature>
<dbReference type="STRING" id="51028.A0A0N4UT82"/>
<keyword evidence="1" id="KW-0732">Signal</keyword>
<dbReference type="WBParaSite" id="EVEC_0000044501-mRNA-1">
    <property type="protein sequence ID" value="EVEC_0000044501-mRNA-1"/>
    <property type="gene ID" value="EVEC_0000044501"/>
</dbReference>
<accession>A0A0N4UT82</accession>
<feature type="chain" id="PRO_5043122432" evidence="1">
    <location>
        <begin position="23"/>
        <end position="111"/>
    </location>
</feature>
<dbReference type="SMART" id="SM00289">
    <property type="entry name" value="WR1"/>
    <property type="match status" value="1"/>
</dbReference>
<dbReference type="EMBL" id="UXUI01000282">
    <property type="protein sequence ID" value="VDD85154.1"/>
    <property type="molecule type" value="Genomic_DNA"/>
</dbReference>
<dbReference type="Proteomes" id="UP000274131">
    <property type="component" value="Unassembled WGS sequence"/>
</dbReference>
<proteinExistence type="predicted"/>
<dbReference type="Pfam" id="PF14625">
    <property type="entry name" value="Lustrin_cystein"/>
    <property type="match status" value="1"/>
</dbReference>
<evidence type="ECO:0000313" key="3">
    <source>
        <dbReference type="Proteomes" id="UP000274131"/>
    </source>
</evidence>
<evidence type="ECO:0000313" key="2">
    <source>
        <dbReference type="EMBL" id="VDD85154.1"/>
    </source>
</evidence>